<dbReference type="SUPFAM" id="SSF46689">
    <property type="entry name" value="Homeodomain-like"/>
    <property type="match status" value="1"/>
</dbReference>
<dbReference type="PANTHER" id="PTHR19303">
    <property type="entry name" value="TRANSPOSON"/>
    <property type="match status" value="1"/>
</dbReference>
<evidence type="ECO:0000259" key="2">
    <source>
        <dbReference type="PROSITE" id="PS51253"/>
    </source>
</evidence>
<evidence type="ECO:0000313" key="3">
    <source>
        <dbReference type="EMBL" id="CCA23053.1"/>
    </source>
</evidence>
<protein>
    <submittedName>
        <fullName evidence="3">AlNc14C178G8163 protein</fullName>
    </submittedName>
</protein>
<gene>
    <name evidence="3" type="primary">AlNc14C178G8163</name>
    <name evidence="3" type="ORF">ALNC14_091960</name>
</gene>
<dbReference type="InterPro" id="IPR009057">
    <property type="entry name" value="Homeodomain-like_sf"/>
</dbReference>
<reference evidence="3" key="2">
    <citation type="submission" date="2011-02" db="EMBL/GenBank/DDBJ databases">
        <authorList>
            <person name="MacLean D."/>
        </authorList>
    </citation>
    <scope>NUCLEOTIDE SEQUENCE</scope>
</reference>
<name>F0WP09_9STRA</name>
<evidence type="ECO:0000256" key="1">
    <source>
        <dbReference type="ARBA" id="ARBA00023125"/>
    </source>
</evidence>
<dbReference type="InterPro" id="IPR006600">
    <property type="entry name" value="HTH_CenpB_DNA-bd_dom"/>
</dbReference>
<dbReference type="GO" id="GO:0003677">
    <property type="term" value="F:DNA binding"/>
    <property type="evidence" value="ECO:0007669"/>
    <property type="project" value="UniProtKB-KW"/>
</dbReference>
<feature type="domain" description="HTH CENPB-type" evidence="2">
    <location>
        <begin position="34"/>
        <end position="108"/>
    </location>
</feature>
<sequence>MCEFNLVKAPVQGIISGILRDRKKYLIVKEADLKCKRTRPLVFPAVDKVLANWVLQCQSKRVMLIGDLIKAKAKRFATVSSVQDEQLLSFSNGWLLAFQKRHGFRHMSANGESGSVNTGAIHAQRDAIRERLKRSR</sequence>
<dbReference type="PANTHER" id="PTHR19303:SF73">
    <property type="entry name" value="PROTEIN PDC2"/>
    <property type="match status" value="1"/>
</dbReference>
<dbReference type="Pfam" id="PF03221">
    <property type="entry name" value="HTH_Tnp_Tc5"/>
    <property type="match status" value="1"/>
</dbReference>
<dbReference type="GO" id="GO:0005634">
    <property type="term" value="C:nucleus"/>
    <property type="evidence" value="ECO:0007669"/>
    <property type="project" value="TreeGrafter"/>
</dbReference>
<dbReference type="EMBL" id="FR824223">
    <property type="protein sequence ID" value="CCA23053.1"/>
    <property type="molecule type" value="Genomic_DNA"/>
</dbReference>
<dbReference type="PROSITE" id="PS51253">
    <property type="entry name" value="HTH_CENPB"/>
    <property type="match status" value="1"/>
</dbReference>
<organism evidence="3">
    <name type="scientific">Albugo laibachii Nc14</name>
    <dbReference type="NCBI Taxonomy" id="890382"/>
    <lineage>
        <taxon>Eukaryota</taxon>
        <taxon>Sar</taxon>
        <taxon>Stramenopiles</taxon>
        <taxon>Oomycota</taxon>
        <taxon>Peronosporomycetes</taxon>
        <taxon>Albuginales</taxon>
        <taxon>Albuginaceae</taxon>
        <taxon>Albugo</taxon>
    </lineage>
</organism>
<accession>F0WP09</accession>
<reference evidence="3" key="1">
    <citation type="journal article" date="2011" name="PLoS Biol.">
        <title>Gene gain and loss during evolution of obligate parasitism in the white rust pathogen of Arabidopsis thaliana.</title>
        <authorList>
            <person name="Kemen E."/>
            <person name="Gardiner A."/>
            <person name="Schultz-Larsen T."/>
            <person name="Kemen A.C."/>
            <person name="Balmuth A.L."/>
            <person name="Robert-Seilaniantz A."/>
            <person name="Bailey K."/>
            <person name="Holub E."/>
            <person name="Studholme D.J."/>
            <person name="Maclean D."/>
            <person name="Jones J.D."/>
        </authorList>
    </citation>
    <scope>NUCLEOTIDE SEQUENCE</scope>
</reference>
<dbReference type="SMART" id="SM00674">
    <property type="entry name" value="CENPB"/>
    <property type="match status" value="1"/>
</dbReference>
<keyword evidence="1" id="KW-0238">DNA-binding</keyword>
<dbReference type="InterPro" id="IPR050863">
    <property type="entry name" value="CenT-Element_Derived"/>
</dbReference>
<dbReference type="HOGENOM" id="CLU_018294_7_5_1"/>
<dbReference type="AlphaFoldDB" id="F0WP09"/>
<proteinExistence type="predicted"/>
<dbReference type="Gene3D" id="1.10.10.60">
    <property type="entry name" value="Homeodomain-like"/>
    <property type="match status" value="1"/>
</dbReference>